<keyword evidence="2" id="KW-1133">Transmembrane helix</keyword>
<keyword evidence="2" id="KW-0812">Transmembrane</keyword>
<evidence type="ECO:0000256" key="1">
    <source>
        <dbReference type="SAM" id="MobiDB-lite"/>
    </source>
</evidence>
<evidence type="ECO:0000256" key="2">
    <source>
        <dbReference type="SAM" id="Phobius"/>
    </source>
</evidence>
<feature type="compositionally biased region" description="Polar residues" evidence="1">
    <location>
        <begin position="26"/>
        <end position="56"/>
    </location>
</feature>
<feature type="compositionally biased region" description="Polar residues" evidence="1">
    <location>
        <begin position="1"/>
        <end position="10"/>
    </location>
</feature>
<keyword evidence="2" id="KW-0472">Membrane</keyword>
<feature type="compositionally biased region" description="Polar residues" evidence="1">
    <location>
        <begin position="381"/>
        <end position="401"/>
    </location>
</feature>
<dbReference type="EMBL" id="JAUKUD010000007">
    <property type="protein sequence ID" value="KAK0738042.1"/>
    <property type="molecule type" value="Genomic_DNA"/>
</dbReference>
<comment type="caution">
    <text evidence="3">The sequence shown here is derived from an EMBL/GenBank/DDBJ whole genome shotgun (WGS) entry which is preliminary data.</text>
</comment>
<keyword evidence="4" id="KW-1185">Reference proteome</keyword>
<sequence>MSSTHQTSPPRTDAQPETAGELIELSQMNTQTDGSNRPDTGLDPNSDQPDLPQPNNLEPRPLGRFTPLQISILVAGPLVSFGVLGFLAFLWIQSYMAQDGQTIQPTWYKMLDSGWVLRAIPVVSAVLRTATSMEAGLATSMVAALLLERPGVRVSRLADVAVLRSVDSPPHVLAWRALHDLLTPPLHVSRYFLFLLLITTLVTQLSSTILLLDFTDTTIPRVLLPADARIPFAHSAARGPTYYVGTNQAAFFHSAAQFPRFAEFSQPPLQPDTTIQERKFRDTGAVYRAFLPLRKDDRQILRQYAGPATVLNSRVVCVRPTISRFAISSPQIPFYSQLLLANLTFSLDTPARLRTINIFSDEFVEHAKRPTNVSVPVIKDTSLSDTGSPQGQNEDKQWSMSVTKSRYPGGASTYLLFNWTGSTDNWGEDDLAFEESWVGRNREEWVAISHRARELSVDITVCLTWFNSTPYLISTEAGKAEVEPEVGWDGASGMLTKARAAKHLGAPDKGRDGILSMQALPPTSEIPKSNTTFETKDIGSTITGQVTLAMEVMKLKLATLDPSKIIFANSRWVADLCYGTDLDGFFGLHSSFTAVFQEIIQGTRNPAVAVQSLLTMASANAYVELQQYFDYEMPVRYSTWSPALVPTRWSGLILLTAVVVLHVLAAVMVTVLFVGETRCSELGNSWQAVAQLVTEDTRPILLDACRDRGDVFKERVRKDGGDIRYRIVWQEDVPRLARV</sequence>
<feature type="transmembrane region" description="Helical" evidence="2">
    <location>
        <begin position="191"/>
        <end position="212"/>
    </location>
</feature>
<feature type="transmembrane region" description="Helical" evidence="2">
    <location>
        <begin position="70"/>
        <end position="92"/>
    </location>
</feature>
<protein>
    <submittedName>
        <fullName evidence="3">Uncharacterized protein</fullName>
    </submittedName>
</protein>
<dbReference type="Proteomes" id="UP001172155">
    <property type="component" value="Unassembled WGS sequence"/>
</dbReference>
<name>A0AA40BPH4_9PEZI</name>
<evidence type="ECO:0000313" key="4">
    <source>
        <dbReference type="Proteomes" id="UP001172155"/>
    </source>
</evidence>
<organism evidence="3 4">
    <name type="scientific">Schizothecium vesticola</name>
    <dbReference type="NCBI Taxonomy" id="314040"/>
    <lineage>
        <taxon>Eukaryota</taxon>
        <taxon>Fungi</taxon>
        <taxon>Dikarya</taxon>
        <taxon>Ascomycota</taxon>
        <taxon>Pezizomycotina</taxon>
        <taxon>Sordariomycetes</taxon>
        <taxon>Sordariomycetidae</taxon>
        <taxon>Sordariales</taxon>
        <taxon>Schizotheciaceae</taxon>
        <taxon>Schizothecium</taxon>
    </lineage>
</organism>
<dbReference type="AlphaFoldDB" id="A0AA40BPH4"/>
<feature type="transmembrane region" description="Helical" evidence="2">
    <location>
        <begin position="649"/>
        <end position="674"/>
    </location>
</feature>
<reference evidence="3" key="1">
    <citation type="submission" date="2023-06" db="EMBL/GenBank/DDBJ databases">
        <title>Genome-scale phylogeny and comparative genomics of the fungal order Sordariales.</title>
        <authorList>
            <consortium name="Lawrence Berkeley National Laboratory"/>
            <person name="Hensen N."/>
            <person name="Bonometti L."/>
            <person name="Westerberg I."/>
            <person name="Brannstrom I.O."/>
            <person name="Guillou S."/>
            <person name="Cros-Aarteil S."/>
            <person name="Calhoun S."/>
            <person name="Haridas S."/>
            <person name="Kuo A."/>
            <person name="Mondo S."/>
            <person name="Pangilinan J."/>
            <person name="Riley R."/>
            <person name="LaButti K."/>
            <person name="Andreopoulos B."/>
            <person name="Lipzen A."/>
            <person name="Chen C."/>
            <person name="Yanf M."/>
            <person name="Daum C."/>
            <person name="Ng V."/>
            <person name="Clum A."/>
            <person name="Steindorff A."/>
            <person name="Ohm R."/>
            <person name="Martin F."/>
            <person name="Silar P."/>
            <person name="Natvig D."/>
            <person name="Lalanne C."/>
            <person name="Gautier V."/>
            <person name="Ament-velasquez S.L."/>
            <person name="Kruys A."/>
            <person name="Hutchinson M.I."/>
            <person name="Powell A.J."/>
            <person name="Barry K."/>
            <person name="Miller A.N."/>
            <person name="Grigoriev I.V."/>
            <person name="Debuchy R."/>
            <person name="Gladieux P."/>
            <person name="Thoren M.H."/>
            <person name="Johannesson H."/>
        </authorList>
    </citation>
    <scope>NUCLEOTIDE SEQUENCE</scope>
    <source>
        <strain evidence="3">SMH3187-1</strain>
    </source>
</reference>
<gene>
    <name evidence="3" type="ORF">B0T18DRAFT_394403</name>
</gene>
<feature type="region of interest" description="Disordered" evidence="1">
    <location>
        <begin position="1"/>
        <end position="60"/>
    </location>
</feature>
<feature type="region of interest" description="Disordered" evidence="1">
    <location>
        <begin position="379"/>
        <end position="401"/>
    </location>
</feature>
<accession>A0AA40BPH4</accession>
<proteinExistence type="predicted"/>
<evidence type="ECO:0000313" key="3">
    <source>
        <dbReference type="EMBL" id="KAK0738042.1"/>
    </source>
</evidence>